<proteinExistence type="predicted"/>
<name>A0A9X1A6L6_9HYPH</name>
<dbReference type="Proteomes" id="UP001138921">
    <property type="component" value="Unassembled WGS sequence"/>
</dbReference>
<protein>
    <submittedName>
        <fullName evidence="1">Uncharacterized protein</fullName>
    </submittedName>
</protein>
<gene>
    <name evidence="1" type="ORF">J1C56_01240</name>
</gene>
<dbReference type="EMBL" id="JAFLWW010000001">
    <property type="protein sequence ID" value="MBT1154209.1"/>
    <property type="molecule type" value="Genomic_DNA"/>
</dbReference>
<sequence>MSKETTEDMACPVPTPEEATLHAILDEARETMFAKVQEAAVQASRSVALQMKEALGTDQDAPPAEFFLAVAHQYIFCQLCEADHQTLSGGNPDVAEAIIRSCTGIASTWGKTEQAS</sequence>
<accession>A0A9X1A6L6</accession>
<organism evidence="1 2">
    <name type="scientific">Aminobacter anthyllidis</name>
    <dbReference type="NCBI Taxonomy" id="1035067"/>
    <lineage>
        <taxon>Bacteria</taxon>
        <taxon>Pseudomonadati</taxon>
        <taxon>Pseudomonadota</taxon>
        <taxon>Alphaproteobacteria</taxon>
        <taxon>Hyphomicrobiales</taxon>
        <taxon>Phyllobacteriaceae</taxon>
        <taxon>Aminobacter</taxon>
    </lineage>
</organism>
<dbReference type="RefSeq" id="WP_214385235.1">
    <property type="nucleotide sequence ID" value="NZ_JAFLWW010000001.1"/>
</dbReference>
<reference evidence="1" key="1">
    <citation type="journal article" date="2021" name="Microorganisms">
        <title>Phylogenomic Reconstruction and Metabolic Potential of the Genus Aminobacter.</title>
        <authorList>
            <person name="Artuso I."/>
            <person name="Turrini P."/>
            <person name="Pirolo M."/>
            <person name="Lugli G.A."/>
            <person name="Ventura M."/>
            <person name="Visca P."/>
        </authorList>
    </citation>
    <scope>NUCLEOTIDE SEQUENCE</scope>
    <source>
        <strain evidence="1">LMG 26462</strain>
    </source>
</reference>
<evidence type="ECO:0000313" key="1">
    <source>
        <dbReference type="EMBL" id="MBT1154209.1"/>
    </source>
</evidence>
<evidence type="ECO:0000313" key="2">
    <source>
        <dbReference type="Proteomes" id="UP001138921"/>
    </source>
</evidence>
<comment type="caution">
    <text evidence="1">The sequence shown here is derived from an EMBL/GenBank/DDBJ whole genome shotgun (WGS) entry which is preliminary data.</text>
</comment>
<keyword evidence="2" id="KW-1185">Reference proteome</keyword>
<reference evidence="1" key="2">
    <citation type="submission" date="2021-03" db="EMBL/GenBank/DDBJ databases">
        <authorList>
            <person name="Artuso I."/>
            <person name="Turrini P."/>
            <person name="Pirolo M."/>
            <person name="Lugli G.A."/>
            <person name="Ventura M."/>
            <person name="Visca P."/>
        </authorList>
    </citation>
    <scope>NUCLEOTIDE SEQUENCE</scope>
    <source>
        <strain evidence="1">LMG 26462</strain>
    </source>
</reference>
<dbReference type="AlphaFoldDB" id="A0A9X1A6L6"/>